<feature type="coiled-coil region" evidence="7">
    <location>
        <begin position="495"/>
        <end position="533"/>
    </location>
</feature>
<dbReference type="CDD" id="cd13194">
    <property type="entry name" value="FERM_C_ERM"/>
    <property type="match status" value="1"/>
</dbReference>
<dbReference type="Proteomes" id="UP000314986">
    <property type="component" value="Unassembled WGS sequence"/>
</dbReference>
<dbReference type="SMART" id="SM01196">
    <property type="entry name" value="FERM_C"/>
    <property type="match status" value="1"/>
</dbReference>
<dbReference type="FunFam" id="3.10.20.90:FF:000103">
    <property type="entry name" value="Merlin isoform 2"/>
    <property type="match status" value="1"/>
</dbReference>
<accession>A0A4W3IEM3</accession>
<evidence type="ECO:0000259" key="8">
    <source>
        <dbReference type="PROSITE" id="PS50057"/>
    </source>
</evidence>
<dbReference type="InterPro" id="IPR019748">
    <property type="entry name" value="FERM_central"/>
</dbReference>
<dbReference type="InterPro" id="IPR011174">
    <property type="entry name" value="ERM"/>
</dbReference>
<dbReference type="CDD" id="cd14473">
    <property type="entry name" value="FERM_B-lobe"/>
    <property type="match status" value="1"/>
</dbReference>
<keyword evidence="3" id="KW-1003">Cell membrane</keyword>
<evidence type="ECO:0000256" key="6">
    <source>
        <dbReference type="PIRSR" id="PIRSR002305-1"/>
    </source>
</evidence>
<dbReference type="CDD" id="cd17186">
    <property type="entry name" value="FERM_F1_Merlin"/>
    <property type="match status" value="1"/>
</dbReference>
<dbReference type="SUPFAM" id="SSF47031">
    <property type="entry name" value="Second domain of FERM"/>
    <property type="match status" value="1"/>
</dbReference>
<dbReference type="PRINTS" id="PR00661">
    <property type="entry name" value="ERMFAMILY"/>
</dbReference>
<keyword evidence="10" id="KW-1185">Reference proteome</keyword>
<reference evidence="10" key="2">
    <citation type="journal article" date="2007" name="PLoS Biol.">
        <title>Survey sequencing and comparative analysis of the elephant shark (Callorhinchus milii) genome.</title>
        <authorList>
            <person name="Venkatesh B."/>
            <person name="Kirkness E.F."/>
            <person name="Loh Y.H."/>
            <person name="Halpern A.L."/>
            <person name="Lee A.P."/>
            <person name="Johnson J."/>
            <person name="Dandona N."/>
            <person name="Viswanathan L.D."/>
            <person name="Tay A."/>
            <person name="Venter J.C."/>
            <person name="Strausberg R.L."/>
            <person name="Brenner S."/>
        </authorList>
    </citation>
    <scope>NUCLEOTIDE SEQUENCE [LARGE SCALE GENOMIC DNA]</scope>
</reference>
<dbReference type="Pfam" id="PF09380">
    <property type="entry name" value="FERM_C"/>
    <property type="match status" value="1"/>
</dbReference>
<evidence type="ECO:0000256" key="1">
    <source>
        <dbReference type="ARBA" id="ARBA00004202"/>
    </source>
</evidence>
<dbReference type="InterPro" id="IPR035963">
    <property type="entry name" value="FERM_2"/>
</dbReference>
<protein>
    <submittedName>
        <fullName evidence="9">NF2, moesin-ezrin-radixin like (MERLIN) tumor suppressor b</fullName>
    </submittedName>
</protein>
<reference evidence="9" key="4">
    <citation type="submission" date="2025-08" db="UniProtKB">
        <authorList>
            <consortium name="Ensembl"/>
        </authorList>
    </citation>
    <scope>IDENTIFICATION</scope>
</reference>
<dbReference type="Pfam" id="PF20492">
    <property type="entry name" value="ERM_helical"/>
    <property type="match status" value="1"/>
</dbReference>
<dbReference type="GO" id="GO:0003779">
    <property type="term" value="F:actin binding"/>
    <property type="evidence" value="ECO:0007669"/>
    <property type="project" value="InterPro"/>
</dbReference>
<feature type="binding site" evidence="6">
    <location>
        <begin position="68"/>
        <end position="71"/>
    </location>
    <ligand>
        <name>a 1,2-diacyl-sn-glycero-3-phospho-(1D-myo-inositol)</name>
        <dbReference type="ChEBI" id="CHEBI:57880"/>
    </ligand>
</feature>
<dbReference type="InterPro" id="IPR018980">
    <property type="entry name" value="FERM_PH-like_C"/>
</dbReference>
<keyword evidence="7" id="KW-0175">Coiled coil</keyword>
<dbReference type="PROSITE" id="PS50057">
    <property type="entry name" value="FERM_3"/>
    <property type="match status" value="1"/>
</dbReference>
<reference evidence="10" key="1">
    <citation type="journal article" date="2006" name="Science">
        <title>Ancient noncoding elements conserved in the human genome.</title>
        <authorList>
            <person name="Venkatesh B."/>
            <person name="Kirkness E.F."/>
            <person name="Loh Y.H."/>
            <person name="Halpern A.L."/>
            <person name="Lee A.P."/>
            <person name="Johnson J."/>
            <person name="Dandona N."/>
            <person name="Viswanathan L.D."/>
            <person name="Tay A."/>
            <person name="Venter J.C."/>
            <person name="Strausberg R.L."/>
            <person name="Brenner S."/>
        </authorList>
    </citation>
    <scope>NUCLEOTIDE SEQUENCE [LARGE SCALE GENOMIC DNA]</scope>
</reference>
<dbReference type="CDD" id="cd06503">
    <property type="entry name" value="ATP-synt_Fo_b"/>
    <property type="match status" value="1"/>
</dbReference>
<dbReference type="OMA" id="IKRWWIN"/>
<dbReference type="PIRSF" id="PIRSF002305">
    <property type="entry name" value="ERM"/>
    <property type="match status" value="1"/>
</dbReference>
<dbReference type="InterPro" id="IPR008954">
    <property type="entry name" value="Moesin_tail_sf"/>
</dbReference>
<dbReference type="GO" id="GO:0005886">
    <property type="term" value="C:plasma membrane"/>
    <property type="evidence" value="ECO:0007669"/>
    <property type="project" value="UniProtKB-SubCell"/>
</dbReference>
<keyword evidence="5" id="KW-0966">Cell projection</keyword>
<reference evidence="10" key="3">
    <citation type="journal article" date="2014" name="Nature">
        <title>Elephant shark genome provides unique insights into gnathostome evolution.</title>
        <authorList>
            <consortium name="International Elephant Shark Genome Sequencing Consortium"/>
            <person name="Venkatesh B."/>
            <person name="Lee A.P."/>
            <person name="Ravi V."/>
            <person name="Maurya A.K."/>
            <person name="Lian M.M."/>
            <person name="Swann J.B."/>
            <person name="Ohta Y."/>
            <person name="Flajnik M.F."/>
            <person name="Sutoh Y."/>
            <person name="Kasahara M."/>
            <person name="Hoon S."/>
            <person name="Gangu V."/>
            <person name="Roy S.W."/>
            <person name="Irimia M."/>
            <person name="Korzh V."/>
            <person name="Kondrychyn I."/>
            <person name="Lim Z.W."/>
            <person name="Tay B.H."/>
            <person name="Tohari S."/>
            <person name="Kong K.W."/>
            <person name="Ho S."/>
            <person name="Lorente-Galdos B."/>
            <person name="Quilez J."/>
            <person name="Marques-Bonet T."/>
            <person name="Raney B.J."/>
            <person name="Ingham P.W."/>
            <person name="Tay A."/>
            <person name="Hillier L.W."/>
            <person name="Minx P."/>
            <person name="Boehm T."/>
            <person name="Wilson R.K."/>
            <person name="Brenner S."/>
            <person name="Warren W.C."/>
        </authorList>
    </citation>
    <scope>NUCLEOTIDE SEQUENCE [LARGE SCALE GENOMIC DNA]</scope>
</reference>
<sequence>MSKMGLKKKQPKTFKVKVVTMDAEMEFSCEVKWKGKDLFDLVGRTIGLRETWFFGLRYTVKDTYAWLKMEKRVLDQEVPKEDPITFHFLAKFYPEKVEDELVQEITQHLFFLQVKKQILDEEIYCSPEASVLLASYAVQAKVCLCEGETVTDIVASGFERTESLISFCCNLQSGDPVSSLTDHSGSGRAEMEYLKIAQDLEMYGVNYFPITQNKKDTDLLLGVDALGLHIYTPDNRLSSRKSFAWSGIRNISYSEKEFTIKPLDKKTEVFKFYSSQLRVNKLILQLCIGNHDLFMRRRKVDSIEVQQMKAQAREEKARKKMERQRLAREKQLREEAERAKEDLERRLYQLQDESRLANEALIRSEETADLLAEKAQIAEEEAKLLAQKAAEAEQERQRLEVTALKTKEEKRLMEQKMREAELIAVKLVEESERRSKEADQLKQDLNEAREAERRAKQRLLEITKPTYPVSHPPADVGDLNLETGSFKFEFKDSDMKRLSMEIERERVEYMEKSKRLQEQLKELKTEIETLKLEEQHGGLPGPTSTALHFPPLGNVSVPGRVGVWGGNGMVNNNVSLFSSKPVGGGGGGCCLC</sequence>
<evidence type="ECO:0000313" key="10">
    <source>
        <dbReference type="Proteomes" id="UP000314986"/>
    </source>
</evidence>
<dbReference type="AlphaFoldDB" id="A0A4W3IEM3"/>
<evidence type="ECO:0000256" key="5">
    <source>
        <dbReference type="ARBA" id="ARBA00023273"/>
    </source>
</evidence>
<dbReference type="GO" id="GO:0042995">
    <property type="term" value="C:cell projection"/>
    <property type="evidence" value="ECO:0007669"/>
    <property type="project" value="UniProtKB-SubCell"/>
</dbReference>
<dbReference type="FunFam" id="1.20.5.450:FF:000001">
    <property type="entry name" value="radixin isoform X2"/>
    <property type="match status" value="1"/>
</dbReference>
<evidence type="ECO:0000256" key="4">
    <source>
        <dbReference type="ARBA" id="ARBA00023136"/>
    </source>
</evidence>
<dbReference type="SUPFAM" id="SSF48678">
    <property type="entry name" value="Moesin tail domain"/>
    <property type="match status" value="1"/>
</dbReference>
<dbReference type="InterPro" id="IPR041789">
    <property type="entry name" value="ERM_FERM_C"/>
</dbReference>
<dbReference type="SUPFAM" id="SSF50729">
    <property type="entry name" value="PH domain-like"/>
    <property type="match status" value="1"/>
</dbReference>
<dbReference type="Pfam" id="PF09379">
    <property type="entry name" value="FERM_N"/>
    <property type="match status" value="1"/>
</dbReference>
<evidence type="ECO:0000256" key="3">
    <source>
        <dbReference type="ARBA" id="ARBA00022475"/>
    </source>
</evidence>
<dbReference type="Gene3D" id="3.10.20.90">
    <property type="entry name" value="Phosphatidylinositol 3-kinase Catalytic Subunit, Chain A, domain 1"/>
    <property type="match status" value="1"/>
</dbReference>
<keyword evidence="4" id="KW-0472">Membrane</keyword>
<evidence type="ECO:0000256" key="7">
    <source>
        <dbReference type="SAM" id="Coils"/>
    </source>
</evidence>
<dbReference type="InterPro" id="IPR046810">
    <property type="entry name" value="ERM_helical"/>
</dbReference>
<dbReference type="Gene3D" id="6.10.360.10">
    <property type="match status" value="1"/>
</dbReference>
<dbReference type="PANTHER" id="PTHR23281">
    <property type="entry name" value="MERLIN/MOESIN/EZRIN/RADIXIN"/>
    <property type="match status" value="1"/>
</dbReference>
<dbReference type="Gene3D" id="2.30.29.30">
    <property type="entry name" value="Pleckstrin-homology domain (PH domain)/Phosphotyrosine-binding domain (PTB)"/>
    <property type="match status" value="1"/>
</dbReference>
<name>A0A4W3IEM3_CALMI</name>
<dbReference type="GeneTree" id="ENSGT01020000230354"/>
<feature type="domain" description="FERM" evidence="8">
    <location>
        <begin position="14"/>
        <end position="298"/>
    </location>
</feature>
<dbReference type="SMART" id="SM00295">
    <property type="entry name" value="B41"/>
    <property type="match status" value="1"/>
</dbReference>
<dbReference type="Ensembl" id="ENSCMIT00000029154.1">
    <property type="protein sequence ID" value="ENSCMIP00000028699.1"/>
    <property type="gene ID" value="ENSCMIG00000012439.1"/>
</dbReference>
<dbReference type="SUPFAM" id="SSF54236">
    <property type="entry name" value="Ubiquitin-like"/>
    <property type="match status" value="1"/>
</dbReference>
<dbReference type="InterPro" id="IPR029071">
    <property type="entry name" value="Ubiquitin-like_domsf"/>
</dbReference>
<reference evidence="9" key="5">
    <citation type="submission" date="2025-09" db="UniProtKB">
        <authorList>
            <consortium name="Ensembl"/>
        </authorList>
    </citation>
    <scope>IDENTIFICATION</scope>
</reference>
<dbReference type="PRINTS" id="PR00935">
    <property type="entry name" value="BAND41"/>
</dbReference>
<organism evidence="9 10">
    <name type="scientific">Callorhinchus milii</name>
    <name type="common">Ghost shark</name>
    <dbReference type="NCBI Taxonomy" id="7868"/>
    <lineage>
        <taxon>Eukaryota</taxon>
        <taxon>Metazoa</taxon>
        <taxon>Chordata</taxon>
        <taxon>Craniata</taxon>
        <taxon>Vertebrata</taxon>
        <taxon>Chondrichthyes</taxon>
        <taxon>Holocephali</taxon>
        <taxon>Chimaeriformes</taxon>
        <taxon>Callorhinchidae</taxon>
        <taxon>Callorhinchus</taxon>
    </lineage>
</organism>
<dbReference type="Gene3D" id="1.20.5.450">
    <property type="match status" value="1"/>
</dbReference>
<gene>
    <name evidence="9" type="primary">nf2b</name>
</gene>
<dbReference type="InterPro" id="IPR018979">
    <property type="entry name" value="FERM_N"/>
</dbReference>
<proteinExistence type="predicted"/>
<feature type="coiled-coil region" evidence="7">
    <location>
        <begin position="305"/>
        <end position="462"/>
    </location>
</feature>
<evidence type="ECO:0000313" key="9">
    <source>
        <dbReference type="Ensembl" id="ENSCMIP00000028699.1"/>
    </source>
</evidence>
<evidence type="ECO:0000256" key="2">
    <source>
        <dbReference type="ARBA" id="ARBA00004316"/>
    </source>
</evidence>
<dbReference type="InterPro" id="IPR011259">
    <property type="entry name" value="ERM_C_dom"/>
</dbReference>
<feature type="binding site" evidence="6">
    <location>
        <position position="281"/>
    </location>
    <ligand>
        <name>a 1,2-diacyl-sn-glycero-3-phospho-(1D-myo-inositol)</name>
        <dbReference type="ChEBI" id="CHEBI:57880"/>
    </ligand>
</feature>
<dbReference type="InterPro" id="IPR000299">
    <property type="entry name" value="FERM_domain"/>
</dbReference>
<dbReference type="Gene3D" id="1.20.80.60">
    <property type="match status" value="1"/>
</dbReference>
<comment type="subcellular location">
    <subcellularLocation>
        <location evidence="1">Cell membrane</location>
        <topology evidence="1">Peripheral membrane protein</topology>
    </subcellularLocation>
    <subcellularLocation>
        <location evidence="2">Cell projection</location>
    </subcellularLocation>
</comment>
<dbReference type="InterPro" id="IPR000798">
    <property type="entry name" value="Ez/rad/moesin-like"/>
</dbReference>
<dbReference type="Pfam" id="PF00373">
    <property type="entry name" value="FERM_M"/>
    <property type="match status" value="1"/>
</dbReference>
<dbReference type="InterPro" id="IPR019749">
    <property type="entry name" value="Band_41_domain"/>
</dbReference>
<dbReference type="InterPro" id="IPR011993">
    <property type="entry name" value="PH-like_dom_sf"/>
</dbReference>
<dbReference type="Pfam" id="PF00769">
    <property type="entry name" value="ERM_C"/>
    <property type="match status" value="1"/>
</dbReference>